<keyword evidence="5 9" id="KW-0418">Kinase</keyword>
<dbReference type="InterPro" id="IPR003661">
    <property type="entry name" value="HisK_dim/P_dom"/>
</dbReference>
<evidence type="ECO:0000256" key="3">
    <source>
        <dbReference type="ARBA" id="ARBA00022679"/>
    </source>
</evidence>
<dbReference type="GO" id="GO:0000155">
    <property type="term" value="F:phosphorelay sensor kinase activity"/>
    <property type="evidence" value="ECO:0007669"/>
    <property type="project" value="InterPro"/>
</dbReference>
<gene>
    <name evidence="9" type="ORF">Azoinq_05600</name>
</gene>
<evidence type="ECO:0000313" key="10">
    <source>
        <dbReference type="Proteomes" id="UP000683428"/>
    </source>
</evidence>
<name>A0A975XVP8_9RHOO</name>
<dbReference type="PANTHER" id="PTHR44936:SF10">
    <property type="entry name" value="SENSOR PROTEIN RSTB"/>
    <property type="match status" value="1"/>
</dbReference>
<dbReference type="KEGG" id="aiq:Azoinq_05600"/>
<evidence type="ECO:0000256" key="2">
    <source>
        <dbReference type="ARBA" id="ARBA00012438"/>
    </source>
</evidence>
<proteinExistence type="predicted"/>
<keyword evidence="6" id="KW-0067">ATP-binding</keyword>
<evidence type="ECO:0000259" key="8">
    <source>
        <dbReference type="PROSITE" id="PS50109"/>
    </source>
</evidence>
<reference evidence="9" key="1">
    <citation type="submission" date="2020-11" db="EMBL/GenBank/DDBJ databases">
        <title>Azospira inquinata sp. nov.</title>
        <authorList>
            <person name="Moe W.M."/>
            <person name="Mikes M.C."/>
        </authorList>
    </citation>
    <scope>NUCLEOTIDE SEQUENCE</scope>
    <source>
        <strain evidence="9">Azo-3</strain>
    </source>
</reference>
<keyword evidence="3" id="KW-0808">Transferase</keyword>
<sequence length="471" mass="50305">MGRMPPLDLTASLQRLAALRRVEVVAQSLVLILAVGWMRYPLPVPVMVGAILALALANLRTDWQLRRSAGVSPRWFFLELCLDVGVLTLLLYFAGGSANPFVSLYLIPLTIAAAALPSRLTWAMAAVTLGAYTFLLFFNLPLPAPQGEFQRLDALLARASGMPAEHAGHSGGFALHVLGMWFNFLVSALIVAYFLSKLAANLRQRDQELAKIREQVLRHEQILSLGTLAASAAHKLGTPLSTMAVVLREMELAHGPTQPELAEDLGLLKQQVGQCKDILSNLLANAGASRLSAAAPEPQPLDRWLAQTVADWQLLRPQIPVVWETPSGPAPQVCPDRTLEYALTNLLDNAADASPQGVSLQWGPAQGTETPAWQIRILDRGPGISPAVAEKLGRPFVSTKHPDGEGAGGMGIGFFLTNASIENLGGRVELLPRQDGPGTCTRITLPLAALLPGQGALPAPGATSHHAALHP</sequence>
<keyword evidence="7" id="KW-0472">Membrane</keyword>
<dbReference type="CDD" id="cd00082">
    <property type="entry name" value="HisKA"/>
    <property type="match status" value="1"/>
</dbReference>
<keyword evidence="4" id="KW-0547">Nucleotide-binding</keyword>
<keyword evidence="7" id="KW-1133">Transmembrane helix</keyword>
<accession>A0A975XVP8</accession>
<evidence type="ECO:0000256" key="6">
    <source>
        <dbReference type="ARBA" id="ARBA00022840"/>
    </source>
</evidence>
<feature type="domain" description="Histidine kinase" evidence="8">
    <location>
        <begin position="231"/>
        <end position="449"/>
    </location>
</feature>
<evidence type="ECO:0000313" key="9">
    <source>
        <dbReference type="EMBL" id="QWT50071.1"/>
    </source>
</evidence>
<dbReference type="PROSITE" id="PS50109">
    <property type="entry name" value="HIS_KIN"/>
    <property type="match status" value="1"/>
</dbReference>
<dbReference type="PANTHER" id="PTHR44936">
    <property type="entry name" value="SENSOR PROTEIN CREC"/>
    <property type="match status" value="1"/>
</dbReference>
<dbReference type="GO" id="GO:0005886">
    <property type="term" value="C:plasma membrane"/>
    <property type="evidence" value="ECO:0007669"/>
    <property type="project" value="UniProtKB-SubCell"/>
</dbReference>
<dbReference type="EC" id="2.7.13.3" evidence="2"/>
<dbReference type="EMBL" id="CP064782">
    <property type="protein sequence ID" value="QWT50071.1"/>
    <property type="molecule type" value="Genomic_DNA"/>
</dbReference>
<feature type="transmembrane region" description="Helical" evidence="7">
    <location>
        <begin position="123"/>
        <end position="142"/>
    </location>
</feature>
<dbReference type="GO" id="GO:0005524">
    <property type="term" value="F:ATP binding"/>
    <property type="evidence" value="ECO:0007669"/>
    <property type="project" value="UniProtKB-KW"/>
</dbReference>
<feature type="transmembrane region" description="Helical" evidence="7">
    <location>
        <begin position="173"/>
        <end position="195"/>
    </location>
</feature>
<comment type="catalytic activity">
    <reaction evidence="1">
        <text>ATP + protein L-histidine = ADP + protein N-phospho-L-histidine.</text>
        <dbReference type="EC" id="2.7.13.3"/>
    </reaction>
</comment>
<organism evidence="9 10">
    <name type="scientific">Azospira inquinata</name>
    <dbReference type="NCBI Taxonomy" id="2785627"/>
    <lineage>
        <taxon>Bacteria</taxon>
        <taxon>Pseudomonadati</taxon>
        <taxon>Pseudomonadota</taxon>
        <taxon>Betaproteobacteria</taxon>
        <taxon>Rhodocyclales</taxon>
        <taxon>Rhodocyclaceae</taxon>
        <taxon>Azospira</taxon>
    </lineage>
</organism>
<evidence type="ECO:0000256" key="4">
    <source>
        <dbReference type="ARBA" id="ARBA00022741"/>
    </source>
</evidence>
<evidence type="ECO:0000256" key="5">
    <source>
        <dbReference type="ARBA" id="ARBA00022777"/>
    </source>
</evidence>
<dbReference type="Proteomes" id="UP000683428">
    <property type="component" value="Chromosome"/>
</dbReference>
<dbReference type="InterPro" id="IPR005467">
    <property type="entry name" value="His_kinase_dom"/>
</dbReference>
<protein>
    <recommendedName>
        <fullName evidence="2">histidine kinase</fullName>
        <ecNumber evidence="2">2.7.13.3</ecNumber>
    </recommendedName>
</protein>
<keyword evidence="10" id="KW-1185">Reference proteome</keyword>
<evidence type="ECO:0000256" key="7">
    <source>
        <dbReference type="SAM" id="Phobius"/>
    </source>
</evidence>
<dbReference type="SMART" id="SM00387">
    <property type="entry name" value="HATPase_c"/>
    <property type="match status" value="1"/>
</dbReference>
<keyword evidence="7" id="KW-0812">Transmembrane</keyword>
<dbReference type="AlphaFoldDB" id="A0A975XVP8"/>
<dbReference type="InterPro" id="IPR050980">
    <property type="entry name" value="2C_sensor_his_kinase"/>
</dbReference>
<evidence type="ECO:0000256" key="1">
    <source>
        <dbReference type="ARBA" id="ARBA00000085"/>
    </source>
</evidence>
<dbReference type="InterPro" id="IPR003594">
    <property type="entry name" value="HATPase_dom"/>
</dbReference>
<dbReference type="Pfam" id="PF02518">
    <property type="entry name" value="HATPase_c"/>
    <property type="match status" value="1"/>
</dbReference>